<evidence type="ECO:0000313" key="2">
    <source>
        <dbReference type="Proteomes" id="UP000515789"/>
    </source>
</evidence>
<dbReference type="AlphaFoldDB" id="A0A7G5N3K5"/>
<dbReference type="Proteomes" id="UP000515789">
    <property type="component" value="Chromosome"/>
</dbReference>
<reference evidence="1 2" key="1">
    <citation type="submission" date="2019-04" db="EMBL/GenBank/DDBJ databases">
        <authorList>
            <person name="Schori C."/>
            <person name="Ahrens C."/>
        </authorList>
    </citation>
    <scope>NUCLEOTIDE SEQUENCE [LARGE SCALE GENOMIC DNA]</scope>
    <source>
        <strain evidence="1 2">DSM 2950</strain>
    </source>
</reference>
<protein>
    <submittedName>
        <fullName evidence="1">Uncharacterized protein</fullName>
    </submittedName>
</protein>
<sequence>MFPGRRAGRYAVVTVQPYFVTIQPFGFIATKVCTQTAQTAVWRVAALGLPCECKAAPRGKVEG</sequence>
<proteinExistence type="predicted"/>
<dbReference type="EMBL" id="CP039126">
    <property type="protein sequence ID" value="QMW81448.1"/>
    <property type="molecule type" value="Genomic_DNA"/>
</dbReference>
<accession>A0A7G5N3K5</accession>
<name>A0A7G5N3K5_9FIRM</name>
<gene>
    <name evidence="1" type="ORF">E5259_16385</name>
</gene>
<organism evidence="1 2">
    <name type="scientific">Blautia producta</name>
    <dbReference type="NCBI Taxonomy" id="33035"/>
    <lineage>
        <taxon>Bacteria</taxon>
        <taxon>Bacillati</taxon>
        <taxon>Bacillota</taxon>
        <taxon>Clostridia</taxon>
        <taxon>Lachnospirales</taxon>
        <taxon>Lachnospiraceae</taxon>
        <taxon>Blautia</taxon>
    </lineage>
</organism>
<evidence type="ECO:0000313" key="1">
    <source>
        <dbReference type="EMBL" id="QMW81448.1"/>
    </source>
</evidence>